<evidence type="ECO:0000259" key="1">
    <source>
        <dbReference type="Pfam" id="PF12530"/>
    </source>
</evidence>
<dbReference type="SUPFAM" id="SSF48371">
    <property type="entry name" value="ARM repeat"/>
    <property type="match status" value="1"/>
</dbReference>
<protein>
    <recommendedName>
        <fullName evidence="1">DUF3730 domain-containing protein</fullName>
    </recommendedName>
</protein>
<dbReference type="Proteomes" id="UP001353858">
    <property type="component" value="Unassembled WGS sequence"/>
</dbReference>
<dbReference type="Pfam" id="PF12530">
    <property type="entry name" value="DUF3730"/>
    <property type="match status" value="1"/>
</dbReference>
<dbReference type="PANTHER" id="PTHR16212:SF4">
    <property type="entry name" value="FOCADHESIN"/>
    <property type="match status" value="1"/>
</dbReference>
<reference evidence="3" key="1">
    <citation type="submission" date="2023-01" db="EMBL/GenBank/DDBJ databases">
        <title>Key to firefly adult light organ development and bioluminescence: homeobox transcription factors regulate luciferase expression and transportation to peroxisome.</title>
        <authorList>
            <person name="Fu X."/>
        </authorList>
    </citation>
    <scope>NUCLEOTIDE SEQUENCE [LARGE SCALE GENOMIC DNA]</scope>
</reference>
<dbReference type="InterPro" id="IPR045163">
    <property type="entry name" value="Focadhesin/RST1"/>
</dbReference>
<gene>
    <name evidence="2" type="ORF">RN001_001006</name>
</gene>
<organism evidence="2 3">
    <name type="scientific">Aquatica leii</name>
    <dbReference type="NCBI Taxonomy" id="1421715"/>
    <lineage>
        <taxon>Eukaryota</taxon>
        <taxon>Metazoa</taxon>
        <taxon>Ecdysozoa</taxon>
        <taxon>Arthropoda</taxon>
        <taxon>Hexapoda</taxon>
        <taxon>Insecta</taxon>
        <taxon>Pterygota</taxon>
        <taxon>Neoptera</taxon>
        <taxon>Endopterygota</taxon>
        <taxon>Coleoptera</taxon>
        <taxon>Polyphaga</taxon>
        <taxon>Elateriformia</taxon>
        <taxon>Elateroidea</taxon>
        <taxon>Lampyridae</taxon>
        <taxon>Luciolinae</taxon>
        <taxon>Aquatica</taxon>
    </lineage>
</organism>
<evidence type="ECO:0000313" key="2">
    <source>
        <dbReference type="EMBL" id="KAK4884735.1"/>
    </source>
</evidence>
<dbReference type="InterPro" id="IPR022542">
    <property type="entry name" value="FOCAD/RST1_DUF3730"/>
</dbReference>
<evidence type="ECO:0000313" key="3">
    <source>
        <dbReference type="Proteomes" id="UP001353858"/>
    </source>
</evidence>
<sequence>MFTFTVRKKEVMFTSPVISVTLKIFLIILNMKRLKEKQYSGIYVTTTISKIVERITNKENNEQELKYLVDKCIYSEDAVTSLAASSALILLVNAKVLQISSLLSQLLASLSFIKSHVGILTVICELLKIDLKLKIKSKEICKCEYNLKVPQHPLISILNQHPDAWYNIFNKLKSFYEDEEVSFYANELMYAFYMYVICNPSLSTNPNLQTKLWNYVINVNDQQSLDVVLHTIMWFPLSAKNIVNASCFFIDLTHTQRFCSNEEFSEIVILWLTSITYELIKFDEDPQPILNCLYNAIETKRDCLEKSTSIILIMLSNSICLSSSIYLTNLLRLCRILLSSNYSSEFALLSLKASLLHWKAFKCFLTEHSVNLASEVMQTIDTTMTYRNISKNIYSNKLFKILSCTNEYIHWITEITILGESLNTSNMIQHLEKIDSVPIYILSDFINCLTSILLRDDCSPEVTIKVVEMLSKVVEVYKGLSTQILILLMYKLSHSQEPFINFALLNAVPKMAVLEENLPLVLNILKLTREGLVGMKSFSLTLYYNLWETSNKCYSYLQSILADSNISDQSQTVKMEFYTTKAHVAKQLCMKSPERYGSELVGHLSEILNCCKKNWGTVATSFALEGIIFLCKSGIISIGSTWKALEPYFENETRVPIIKKICDFMTEINSFDPSEYSDELLSAIVTKLFVYVTSESAEVVSAAYNALGSFSLDEVMTELNLVIDGKFKTNSKPGNCWITLLENTETSNLNYVGDFLIKYVSVEIANYRKGTYIVPEGCKEPTTYNYLPERSIVRALGNYLKRNIQVWHDSSKYVYLQCLRVLSQEYSKILPPMDWCFLQELIHDSEARLYCIAIACHQVQLSGTARRLIENYVEAIVEVTNKDEDIVAVYQQLKYLCNSIQPMTLRPFIEKSLNYAIKTHEAEVQTKGKSLLQILVVHVRQILTDETLQEANKMALAQVLVNVTWHIGIDTVVFLEILKCVIKLPKRFIDELSSPKLWKTPSVANLKLSVKVRCAVAVDTNSLSWMNEFIDETSFMAVEQPFVLLNIANLIKSYRNSECASTWLLEYLNHIQSTIANENMSNYNLQFLCDVFIISMIILSGYNVFLESTDELVRLSEYHLLMFSQSITKLMKIQYWNSNIGHIAEWLFHMSSYPETPMHYRKTFYQTLAAIRNENSLEITSTWMKYVANTLPSSQ</sequence>
<dbReference type="EMBL" id="JARPUR010000001">
    <property type="protein sequence ID" value="KAK4884735.1"/>
    <property type="molecule type" value="Genomic_DNA"/>
</dbReference>
<comment type="caution">
    <text evidence="2">The sequence shown here is derived from an EMBL/GenBank/DDBJ whole genome shotgun (WGS) entry which is preliminary data.</text>
</comment>
<keyword evidence="3" id="KW-1185">Reference proteome</keyword>
<dbReference type="PANTHER" id="PTHR16212">
    <property type="entry name" value="FOCADHESIN FAMILY MEMBER"/>
    <property type="match status" value="1"/>
</dbReference>
<proteinExistence type="predicted"/>
<feature type="domain" description="DUF3730" evidence="1">
    <location>
        <begin position="485"/>
        <end position="707"/>
    </location>
</feature>
<accession>A0AAN7QA29</accession>
<dbReference type="AlphaFoldDB" id="A0AAN7QA29"/>
<name>A0AAN7QA29_9COLE</name>
<dbReference type="InterPro" id="IPR016024">
    <property type="entry name" value="ARM-type_fold"/>
</dbReference>
<dbReference type="GO" id="GO:0060147">
    <property type="term" value="P:regulation of post-transcriptional gene silencing"/>
    <property type="evidence" value="ECO:0007669"/>
    <property type="project" value="InterPro"/>
</dbReference>